<feature type="domain" description="PNPLA" evidence="4">
    <location>
        <begin position="21"/>
        <end position="197"/>
    </location>
</feature>
<evidence type="ECO:0000259" key="4">
    <source>
        <dbReference type="PROSITE" id="PS51635"/>
    </source>
</evidence>
<reference evidence="5 6" key="1">
    <citation type="journal article" date="2019" name="Front. Microbiol.">
        <title>Ammonia Oxidation by the Arctic Terrestrial Thaumarchaeote Candidatus Nitrosocosmicus arcticus Is Stimulated by Increasing Temperatures.</title>
        <authorList>
            <person name="Alves R.J.E."/>
            <person name="Kerou M."/>
            <person name="Zappe A."/>
            <person name="Bittner R."/>
            <person name="Abby S.S."/>
            <person name="Schmidt H.A."/>
            <person name="Pfeifer K."/>
            <person name="Schleper C."/>
        </authorList>
    </citation>
    <scope>NUCLEOTIDE SEQUENCE [LARGE SCALE GENOMIC DNA]</scope>
    <source>
        <strain evidence="5 6">Kfb</strain>
    </source>
</reference>
<dbReference type="InterPro" id="IPR050301">
    <property type="entry name" value="NTE"/>
</dbReference>
<dbReference type="PANTHER" id="PTHR14226:SF57">
    <property type="entry name" value="BLR7027 PROTEIN"/>
    <property type="match status" value="1"/>
</dbReference>
<keyword evidence="2" id="KW-0442">Lipid degradation</keyword>
<keyword evidence="3" id="KW-0443">Lipid metabolism</keyword>
<evidence type="ECO:0000313" key="6">
    <source>
        <dbReference type="Proteomes" id="UP000315289"/>
    </source>
</evidence>
<evidence type="ECO:0000256" key="1">
    <source>
        <dbReference type="ARBA" id="ARBA00022801"/>
    </source>
</evidence>
<dbReference type="SUPFAM" id="SSF52151">
    <property type="entry name" value="FabD/lysophospholipase-like"/>
    <property type="match status" value="1"/>
</dbReference>
<dbReference type="GO" id="GO:0016787">
    <property type="term" value="F:hydrolase activity"/>
    <property type="evidence" value="ECO:0007669"/>
    <property type="project" value="UniProtKB-KW"/>
</dbReference>
<dbReference type="RefSeq" id="WP_144732014.1">
    <property type="nucleotide sequence ID" value="NZ_ML675585.1"/>
</dbReference>
<dbReference type="AlphaFoldDB" id="A0A557SUE3"/>
<dbReference type="OrthoDB" id="11532at2157"/>
<evidence type="ECO:0000256" key="2">
    <source>
        <dbReference type="ARBA" id="ARBA00022963"/>
    </source>
</evidence>
<dbReference type="EMBL" id="VOAH01000009">
    <property type="protein sequence ID" value="TVP40224.1"/>
    <property type="molecule type" value="Genomic_DNA"/>
</dbReference>
<proteinExistence type="predicted"/>
<dbReference type="GO" id="GO:0016042">
    <property type="term" value="P:lipid catabolic process"/>
    <property type="evidence" value="ECO:0007669"/>
    <property type="project" value="UniProtKB-KW"/>
</dbReference>
<dbReference type="InterPro" id="IPR016035">
    <property type="entry name" value="Acyl_Trfase/lysoPLipase"/>
</dbReference>
<dbReference type="Pfam" id="PF01734">
    <property type="entry name" value="Patatin"/>
    <property type="match status" value="1"/>
</dbReference>
<dbReference type="PROSITE" id="PS51635">
    <property type="entry name" value="PNPLA"/>
    <property type="match status" value="1"/>
</dbReference>
<keyword evidence="6" id="KW-1185">Reference proteome</keyword>
<dbReference type="Gene3D" id="3.40.1090.10">
    <property type="entry name" value="Cytosolic phospholipase A2 catalytic domain"/>
    <property type="match status" value="1"/>
</dbReference>
<dbReference type="InterPro" id="IPR002641">
    <property type="entry name" value="PNPLA_dom"/>
</dbReference>
<keyword evidence="1" id="KW-0378">Hydrolase</keyword>
<gene>
    <name evidence="5" type="ORF">NARC_90130</name>
</gene>
<evidence type="ECO:0000313" key="5">
    <source>
        <dbReference type="EMBL" id="TVP40224.1"/>
    </source>
</evidence>
<evidence type="ECO:0000256" key="3">
    <source>
        <dbReference type="ARBA" id="ARBA00023098"/>
    </source>
</evidence>
<protein>
    <submittedName>
        <fullName evidence="5">Putative Patatin-like phospholipase</fullName>
    </submittedName>
</protein>
<name>A0A557SUE3_9ARCH</name>
<comment type="caution">
    <text evidence="5">The sequence shown here is derived from an EMBL/GenBank/DDBJ whole genome shotgun (WGS) entry which is preliminary data.</text>
</comment>
<dbReference type="Proteomes" id="UP000315289">
    <property type="component" value="Unassembled WGS sequence"/>
</dbReference>
<sequence>MSESTTESRSGKTATQQQRALVFQGGGALGAYEAGIYKALYEGLKSEVNEIRPLFDIVAGTSAGAINATLIVNHFLQNKEKMNPWEGSAEILYQYWQDVSTNTLQYENPFMKGWLEASSFLREGFNNFWVNALRPFDGYFGNIREQSPFLPSYYLWPDRLGSLASTEAFRRYWSWYQFSYLPWGTHNVLSPPIYQPDFRFLNPSNYMLRFDNSPIVKTIRKFWDDSKNPIKTDEGQPRLLLVGVDVQDATTITFDSYPKKHKQRMSVYGDDDSKLKHVIEYPDGIKMEHLLTTMSSHLRYKFPELLAITGEVIDDKIPEGKQNDRIFMDGYYLSNTPLREVIQSHRDYWYKVKGLKDNVPPLEVYIGDLYPTKEQGIPEDPDSINNRVQNILFHDKSKYDEKVTAMVSDYVNIINSLMDMIRSDRNYSSNDYIYRDLKKPLANKIVSISRNGDTREIRKLIEGRVTINKLQRIGYGEGQSLENSNDINGKAFDFSRKTINDLINQGSEDTKAQCDFQP</sequence>
<accession>A0A557SUE3</accession>
<dbReference type="PANTHER" id="PTHR14226">
    <property type="entry name" value="NEUROPATHY TARGET ESTERASE/SWISS CHEESE D.MELANOGASTER"/>
    <property type="match status" value="1"/>
</dbReference>
<organism evidence="5 6">
    <name type="scientific">Candidatus Nitrosocosmicus arcticus</name>
    <dbReference type="NCBI Taxonomy" id="2035267"/>
    <lineage>
        <taxon>Archaea</taxon>
        <taxon>Nitrososphaerota</taxon>
        <taxon>Nitrososphaeria</taxon>
        <taxon>Nitrososphaerales</taxon>
        <taxon>Nitrososphaeraceae</taxon>
        <taxon>Candidatus Nitrosocosmicus</taxon>
    </lineage>
</organism>